<evidence type="ECO:0000256" key="1">
    <source>
        <dbReference type="SAM" id="MobiDB-lite"/>
    </source>
</evidence>
<dbReference type="EMBL" id="SPHZ02000010">
    <property type="protein sequence ID" value="KAF0895489.1"/>
    <property type="molecule type" value="Genomic_DNA"/>
</dbReference>
<organism evidence="2 3">
    <name type="scientific">Oryza meyeriana var. granulata</name>
    <dbReference type="NCBI Taxonomy" id="110450"/>
    <lineage>
        <taxon>Eukaryota</taxon>
        <taxon>Viridiplantae</taxon>
        <taxon>Streptophyta</taxon>
        <taxon>Embryophyta</taxon>
        <taxon>Tracheophyta</taxon>
        <taxon>Spermatophyta</taxon>
        <taxon>Magnoliopsida</taxon>
        <taxon>Liliopsida</taxon>
        <taxon>Poales</taxon>
        <taxon>Poaceae</taxon>
        <taxon>BOP clade</taxon>
        <taxon>Oryzoideae</taxon>
        <taxon>Oryzeae</taxon>
        <taxon>Oryzinae</taxon>
        <taxon>Oryza</taxon>
        <taxon>Oryza meyeriana</taxon>
    </lineage>
</organism>
<evidence type="ECO:0000313" key="2">
    <source>
        <dbReference type="EMBL" id="KAF0895489.1"/>
    </source>
</evidence>
<comment type="caution">
    <text evidence="2">The sequence shown here is derived from an EMBL/GenBank/DDBJ whole genome shotgun (WGS) entry which is preliminary data.</text>
</comment>
<proteinExistence type="predicted"/>
<keyword evidence="3" id="KW-1185">Reference proteome</keyword>
<name>A0A6G1C5G5_9ORYZ</name>
<dbReference type="Proteomes" id="UP000479710">
    <property type="component" value="Unassembled WGS sequence"/>
</dbReference>
<gene>
    <name evidence="2" type="ORF">E2562_013585</name>
</gene>
<reference evidence="2 3" key="1">
    <citation type="submission" date="2019-11" db="EMBL/GenBank/DDBJ databases">
        <title>Whole genome sequence of Oryza granulata.</title>
        <authorList>
            <person name="Li W."/>
        </authorList>
    </citation>
    <scope>NUCLEOTIDE SEQUENCE [LARGE SCALE GENOMIC DNA]</scope>
    <source>
        <strain evidence="3">cv. Menghai</strain>
        <tissue evidence="2">Leaf</tissue>
    </source>
</reference>
<accession>A0A6G1C5G5</accession>
<feature type="region of interest" description="Disordered" evidence="1">
    <location>
        <begin position="91"/>
        <end position="117"/>
    </location>
</feature>
<sequence>MRLPAGAGLAGEAVRLIVHGETTGAQACHVGGCPLEGRAGRGSKSRGGRGGCYAEPRLDVEAACLQSARLRRPCSKGQAVRWVGVASSGGIHGIHPGKIDDNTNNTADYSDSQRVHG</sequence>
<dbReference type="AlphaFoldDB" id="A0A6G1C5G5"/>
<protein>
    <submittedName>
        <fullName evidence="2">Uncharacterized protein</fullName>
    </submittedName>
</protein>
<evidence type="ECO:0000313" key="3">
    <source>
        <dbReference type="Proteomes" id="UP000479710"/>
    </source>
</evidence>